<dbReference type="InterPro" id="IPR051450">
    <property type="entry name" value="Gfo/Idh/MocA_Oxidoreductases"/>
</dbReference>
<dbReference type="SUPFAM" id="SSF55347">
    <property type="entry name" value="Glyceraldehyde-3-phosphate dehydrogenase-like, C-terminal domain"/>
    <property type="match status" value="1"/>
</dbReference>
<protein>
    <submittedName>
        <fullName evidence="3">Putative oxidoreductase YteT</fullName>
        <ecNumber evidence="3">1.-.-.-</ecNumber>
    </submittedName>
</protein>
<organism evidence="3">
    <name type="scientific">candidate division TA06 bacterium ADurb.Bin417</name>
    <dbReference type="NCBI Taxonomy" id="1852828"/>
    <lineage>
        <taxon>Bacteria</taxon>
        <taxon>Bacteria division TA06</taxon>
    </lineage>
</organism>
<dbReference type="Gene3D" id="3.40.50.720">
    <property type="entry name" value="NAD(P)-binding Rossmann-like Domain"/>
    <property type="match status" value="1"/>
</dbReference>
<name>A0A1V5M5X3_UNCT6</name>
<dbReference type="Gene3D" id="3.30.360.10">
    <property type="entry name" value="Dihydrodipicolinate Reductase, domain 2"/>
    <property type="match status" value="1"/>
</dbReference>
<dbReference type="PANTHER" id="PTHR43377:SF2">
    <property type="entry name" value="BINDING ROSSMANN FOLD OXIDOREDUCTASE, PUTATIVE (AFU_ORTHOLOGUE AFUA_4G00560)-RELATED"/>
    <property type="match status" value="1"/>
</dbReference>
<dbReference type="PANTHER" id="PTHR43377">
    <property type="entry name" value="BILIVERDIN REDUCTASE A"/>
    <property type="match status" value="1"/>
</dbReference>
<sequence>MLVFSPNVYHKAHIIAGFEAGKHVFSEKPLATTLADCAAIAQAHRKSGRLFATGFVLRFSPIYRKAKEILDSGRLGRIISIDANENITPAHGGYIMQNWRRLTRLAGPHLLEKCCHDLDLINWYIGSVPTRVAGFGGLDLFVPKNRVLEKRYGRALFQTWPDHHRVGQSPFTTDKDILDNSVAILEYRNRVRVMFQATMSNAIPERRLYFSCTEGNLVLELYTSSLRYRSLGDEAETVFDFKTGGHGGGDQVIWKELFRSMERGTKPLCGGDEGLESAVAALAIDTSIRTGRLVNLEPIWKKLGR</sequence>
<evidence type="ECO:0000259" key="1">
    <source>
        <dbReference type="Pfam" id="PF01408"/>
    </source>
</evidence>
<dbReference type="Pfam" id="PF01408">
    <property type="entry name" value="GFO_IDH_MocA"/>
    <property type="match status" value="1"/>
</dbReference>
<dbReference type="EMBL" id="MWAK01000478">
    <property type="protein sequence ID" value="OPZ88614.1"/>
    <property type="molecule type" value="Genomic_DNA"/>
</dbReference>
<feature type="domain" description="Gfo/Idh/MocA-like oxidoreductase C-terminal" evidence="2">
    <location>
        <begin position="67"/>
        <end position="296"/>
    </location>
</feature>
<dbReference type="InterPro" id="IPR036291">
    <property type="entry name" value="NAD(P)-bd_dom_sf"/>
</dbReference>
<accession>A0A1V5M5X3</accession>
<dbReference type="Pfam" id="PF02894">
    <property type="entry name" value="GFO_IDH_MocA_C"/>
    <property type="match status" value="1"/>
</dbReference>
<dbReference type="Proteomes" id="UP000485484">
    <property type="component" value="Unassembled WGS sequence"/>
</dbReference>
<dbReference type="GO" id="GO:0000166">
    <property type="term" value="F:nucleotide binding"/>
    <property type="evidence" value="ECO:0007669"/>
    <property type="project" value="InterPro"/>
</dbReference>
<dbReference type="InterPro" id="IPR000683">
    <property type="entry name" value="Gfo/Idh/MocA-like_OxRdtase_N"/>
</dbReference>
<feature type="domain" description="Gfo/Idh/MocA-like oxidoreductase N-terminal" evidence="1">
    <location>
        <begin position="2"/>
        <end position="55"/>
    </location>
</feature>
<comment type="caution">
    <text evidence="3">The sequence shown here is derived from an EMBL/GenBank/DDBJ whole genome shotgun (WGS) entry which is preliminary data.</text>
</comment>
<dbReference type="SUPFAM" id="SSF51735">
    <property type="entry name" value="NAD(P)-binding Rossmann-fold domains"/>
    <property type="match status" value="1"/>
</dbReference>
<keyword evidence="3" id="KW-0560">Oxidoreductase</keyword>
<gene>
    <name evidence="3" type="primary">yteT_3</name>
    <name evidence="3" type="ORF">BWY73_01637</name>
</gene>
<dbReference type="InterPro" id="IPR004104">
    <property type="entry name" value="Gfo/Idh/MocA-like_OxRdtase_C"/>
</dbReference>
<reference evidence="3" key="1">
    <citation type="submission" date="2017-02" db="EMBL/GenBank/DDBJ databases">
        <title>Delving into the versatile metabolic prowess of the omnipresent phylum Bacteroidetes.</title>
        <authorList>
            <person name="Nobu M.K."/>
            <person name="Mei R."/>
            <person name="Narihiro T."/>
            <person name="Kuroda K."/>
            <person name="Liu W.-T."/>
        </authorList>
    </citation>
    <scope>NUCLEOTIDE SEQUENCE</scope>
    <source>
        <strain evidence="3">ADurb.Bin417</strain>
    </source>
</reference>
<dbReference type="GO" id="GO:0016491">
    <property type="term" value="F:oxidoreductase activity"/>
    <property type="evidence" value="ECO:0007669"/>
    <property type="project" value="UniProtKB-KW"/>
</dbReference>
<evidence type="ECO:0000259" key="2">
    <source>
        <dbReference type="Pfam" id="PF02894"/>
    </source>
</evidence>
<dbReference type="AlphaFoldDB" id="A0A1V5M5X3"/>
<evidence type="ECO:0000313" key="3">
    <source>
        <dbReference type="EMBL" id="OPZ88614.1"/>
    </source>
</evidence>
<proteinExistence type="predicted"/>
<dbReference type="EC" id="1.-.-.-" evidence="3"/>